<name>A0A9P6CXB3_9AGAR</name>
<dbReference type="EMBL" id="MU155333">
    <property type="protein sequence ID" value="KAF9475418.1"/>
    <property type="molecule type" value="Genomic_DNA"/>
</dbReference>
<organism evidence="1 2">
    <name type="scientific">Pholiota conissans</name>
    <dbReference type="NCBI Taxonomy" id="109636"/>
    <lineage>
        <taxon>Eukaryota</taxon>
        <taxon>Fungi</taxon>
        <taxon>Dikarya</taxon>
        <taxon>Basidiomycota</taxon>
        <taxon>Agaricomycotina</taxon>
        <taxon>Agaricomycetes</taxon>
        <taxon>Agaricomycetidae</taxon>
        <taxon>Agaricales</taxon>
        <taxon>Agaricineae</taxon>
        <taxon>Strophariaceae</taxon>
        <taxon>Pholiota</taxon>
    </lineage>
</organism>
<sequence>MRSAGRPLSRDETQRLIEKHERLWTQLPDKVDSVWNDFPWPMLKPPATPDDITANHVTAYMRSPCWLDSDKKSTKDRVKEHMKRWHPDRFETKYLPKVVESEKDRVKQGAGNVARLLSDLLRKENENSSSSNIFGD</sequence>
<accession>A0A9P6CXB3</accession>
<keyword evidence="2" id="KW-1185">Reference proteome</keyword>
<evidence type="ECO:0000313" key="2">
    <source>
        <dbReference type="Proteomes" id="UP000807469"/>
    </source>
</evidence>
<dbReference type="Proteomes" id="UP000807469">
    <property type="component" value="Unassembled WGS sequence"/>
</dbReference>
<gene>
    <name evidence="1" type="ORF">BDN70DRAFT_864944</name>
</gene>
<comment type="caution">
    <text evidence="1">The sequence shown here is derived from an EMBL/GenBank/DDBJ whole genome shotgun (WGS) entry which is preliminary data.</text>
</comment>
<evidence type="ECO:0000313" key="1">
    <source>
        <dbReference type="EMBL" id="KAF9475418.1"/>
    </source>
</evidence>
<dbReference type="AlphaFoldDB" id="A0A9P6CXB3"/>
<protein>
    <submittedName>
        <fullName evidence="1">Uncharacterized protein</fullName>
    </submittedName>
</protein>
<reference evidence="1" key="1">
    <citation type="submission" date="2020-11" db="EMBL/GenBank/DDBJ databases">
        <authorList>
            <consortium name="DOE Joint Genome Institute"/>
            <person name="Ahrendt S."/>
            <person name="Riley R."/>
            <person name="Andreopoulos W."/>
            <person name="Labutti K."/>
            <person name="Pangilinan J."/>
            <person name="Ruiz-Duenas F.J."/>
            <person name="Barrasa J.M."/>
            <person name="Sanchez-Garcia M."/>
            <person name="Camarero S."/>
            <person name="Miyauchi S."/>
            <person name="Serrano A."/>
            <person name="Linde D."/>
            <person name="Babiker R."/>
            <person name="Drula E."/>
            <person name="Ayuso-Fernandez I."/>
            <person name="Pacheco R."/>
            <person name="Padilla G."/>
            <person name="Ferreira P."/>
            <person name="Barriuso J."/>
            <person name="Kellner H."/>
            <person name="Castanera R."/>
            <person name="Alfaro M."/>
            <person name="Ramirez L."/>
            <person name="Pisabarro A.G."/>
            <person name="Kuo A."/>
            <person name="Tritt A."/>
            <person name="Lipzen A."/>
            <person name="He G."/>
            <person name="Yan M."/>
            <person name="Ng V."/>
            <person name="Cullen D."/>
            <person name="Martin F."/>
            <person name="Rosso M.-N."/>
            <person name="Henrissat B."/>
            <person name="Hibbett D."/>
            <person name="Martinez A.T."/>
            <person name="Grigoriev I.V."/>
        </authorList>
    </citation>
    <scope>NUCLEOTIDE SEQUENCE</scope>
    <source>
        <strain evidence="1">CIRM-BRFM 674</strain>
    </source>
</reference>
<proteinExistence type="predicted"/>
<dbReference type="OrthoDB" id="412109at2759"/>